<keyword evidence="7 9" id="KW-0472">Membrane</keyword>
<protein>
    <recommendedName>
        <fullName evidence="12">AI-2E family transporter</fullName>
    </recommendedName>
</protein>
<evidence type="ECO:0000256" key="9">
    <source>
        <dbReference type="SAM" id="Phobius"/>
    </source>
</evidence>
<evidence type="ECO:0000256" key="4">
    <source>
        <dbReference type="ARBA" id="ARBA00022475"/>
    </source>
</evidence>
<feature type="region of interest" description="Disordered" evidence="8">
    <location>
        <begin position="1"/>
        <end position="25"/>
    </location>
</feature>
<feature type="transmembrane region" description="Helical" evidence="9">
    <location>
        <begin position="290"/>
        <end position="314"/>
    </location>
</feature>
<keyword evidence="4" id="KW-1003">Cell membrane</keyword>
<evidence type="ECO:0000256" key="2">
    <source>
        <dbReference type="ARBA" id="ARBA00009773"/>
    </source>
</evidence>
<evidence type="ECO:0008006" key="12">
    <source>
        <dbReference type="Google" id="ProtNLM"/>
    </source>
</evidence>
<feature type="transmembrane region" description="Helical" evidence="9">
    <location>
        <begin position="59"/>
        <end position="83"/>
    </location>
</feature>
<dbReference type="Proteomes" id="UP000597761">
    <property type="component" value="Unassembled WGS sequence"/>
</dbReference>
<feature type="transmembrane region" description="Helical" evidence="9">
    <location>
        <begin position="33"/>
        <end position="53"/>
    </location>
</feature>
<reference evidence="11" key="1">
    <citation type="journal article" date="2019" name="Int. J. Syst. Evol. Microbiol.">
        <title>The Global Catalogue of Microorganisms (GCM) 10K type strain sequencing project: providing services to taxonomists for standard genome sequencing and annotation.</title>
        <authorList>
            <consortium name="The Broad Institute Genomics Platform"/>
            <consortium name="The Broad Institute Genome Sequencing Center for Infectious Disease"/>
            <person name="Wu L."/>
            <person name="Ma J."/>
        </authorList>
    </citation>
    <scope>NUCLEOTIDE SEQUENCE [LARGE SCALE GENOMIC DNA]</scope>
    <source>
        <strain evidence="11">CGMCC 1.15480</strain>
    </source>
</reference>
<feature type="transmembrane region" description="Helical" evidence="9">
    <location>
        <begin position="236"/>
        <end position="258"/>
    </location>
</feature>
<feature type="compositionally biased region" description="Basic and acidic residues" evidence="8">
    <location>
        <begin position="389"/>
        <end position="406"/>
    </location>
</feature>
<dbReference type="EMBL" id="BMJI01000011">
    <property type="protein sequence ID" value="GGC92483.1"/>
    <property type="molecule type" value="Genomic_DNA"/>
</dbReference>
<feature type="transmembrane region" description="Helical" evidence="9">
    <location>
        <begin position="182"/>
        <end position="201"/>
    </location>
</feature>
<evidence type="ECO:0000256" key="7">
    <source>
        <dbReference type="ARBA" id="ARBA00023136"/>
    </source>
</evidence>
<feature type="compositionally biased region" description="Basic and acidic residues" evidence="8">
    <location>
        <begin position="424"/>
        <end position="434"/>
    </location>
</feature>
<proteinExistence type="inferred from homology"/>
<dbReference type="InterPro" id="IPR002549">
    <property type="entry name" value="AI-2E-like"/>
</dbReference>
<evidence type="ECO:0000313" key="10">
    <source>
        <dbReference type="EMBL" id="GGC92483.1"/>
    </source>
</evidence>
<dbReference type="PANTHER" id="PTHR21716">
    <property type="entry name" value="TRANSMEMBRANE PROTEIN"/>
    <property type="match status" value="1"/>
</dbReference>
<sequence length="448" mass="46737">MERMGLFSGLRGETPATTPPDPSFQPANDEVPYALRIGAAWSWRLGMIVLVAWGLSWVVAFFSVLIIPLMIAALLAGLLSPLVRLLHRNKVPKGLAVAIVEIGFIAIVAGALTLVGRQIVSGISDLWGQARAGYEQLMAWVQNGPLQLSTAEIDRYVQQGVDSLQNNSGTILSGAASVGSTAGHVAAGLLLTIFSLIFFLLDGDRIWRFVVGMLPRRARPGADGAGRRGWQSMVSWVRVQILVAAIDAIGIGAGALIIGVPLAVPLAVLVFLGSFIPIIGALVTGSVAVLLALVALGPVQAVIMLAVVLLVQQIEGHILQPLIMGRAVSLHPLAVVLAVTGGSMVAGIAGALFSVPLLAVVNTVIRYLAGRQWETDPLLLGSGADGYGRHADDTARQRDTHTRSGADETTAAVNATGSDAADPDPERAARRGDEDVAGATASGARDDR</sequence>
<name>A0ABQ1PA70_9MICC</name>
<keyword evidence="11" id="KW-1185">Reference proteome</keyword>
<evidence type="ECO:0000256" key="8">
    <source>
        <dbReference type="SAM" id="MobiDB-lite"/>
    </source>
</evidence>
<comment type="caution">
    <text evidence="10">The sequence shown here is derived from an EMBL/GenBank/DDBJ whole genome shotgun (WGS) entry which is preliminary data.</text>
</comment>
<keyword evidence="6 9" id="KW-1133">Transmembrane helix</keyword>
<feature type="region of interest" description="Disordered" evidence="8">
    <location>
        <begin position="389"/>
        <end position="448"/>
    </location>
</feature>
<dbReference type="PANTHER" id="PTHR21716:SF53">
    <property type="entry name" value="PERMEASE PERM-RELATED"/>
    <property type="match status" value="1"/>
</dbReference>
<feature type="transmembrane region" description="Helical" evidence="9">
    <location>
        <begin position="264"/>
        <end position="283"/>
    </location>
</feature>
<evidence type="ECO:0000313" key="11">
    <source>
        <dbReference type="Proteomes" id="UP000597761"/>
    </source>
</evidence>
<comment type="similarity">
    <text evidence="2">Belongs to the autoinducer-2 exporter (AI-2E) (TC 2.A.86) family.</text>
</comment>
<accession>A0ABQ1PA70</accession>
<evidence type="ECO:0000256" key="3">
    <source>
        <dbReference type="ARBA" id="ARBA00022448"/>
    </source>
</evidence>
<comment type="subcellular location">
    <subcellularLocation>
        <location evidence="1">Cell membrane</location>
        <topology evidence="1">Multi-pass membrane protein</topology>
    </subcellularLocation>
</comment>
<keyword evidence="5 9" id="KW-0812">Transmembrane</keyword>
<feature type="transmembrane region" description="Helical" evidence="9">
    <location>
        <begin position="95"/>
        <end position="116"/>
    </location>
</feature>
<dbReference type="Pfam" id="PF01594">
    <property type="entry name" value="AI-2E_transport"/>
    <property type="match status" value="1"/>
</dbReference>
<keyword evidence="3" id="KW-0813">Transport</keyword>
<feature type="transmembrane region" description="Helical" evidence="9">
    <location>
        <begin position="334"/>
        <end position="361"/>
    </location>
</feature>
<evidence type="ECO:0000256" key="1">
    <source>
        <dbReference type="ARBA" id="ARBA00004651"/>
    </source>
</evidence>
<evidence type="ECO:0000256" key="5">
    <source>
        <dbReference type="ARBA" id="ARBA00022692"/>
    </source>
</evidence>
<evidence type="ECO:0000256" key="6">
    <source>
        <dbReference type="ARBA" id="ARBA00022989"/>
    </source>
</evidence>
<gene>
    <name evidence="10" type="ORF">GCM10011512_19430</name>
</gene>
<organism evidence="10 11">
    <name type="scientific">Tersicoccus solisilvae</name>
    <dbReference type="NCBI Taxonomy" id="1882339"/>
    <lineage>
        <taxon>Bacteria</taxon>
        <taxon>Bacillati</taxon>
        <taxon>Actinomycetota</taxon>
        <taxon>Actinomycetes</taxon>
        <taxon>Micrococcales</taxon>
        <taxon>Micrococcaceae</taxon>
        <taxon>Tersicoccus</taxon>
    </lineage>
</organism>